<comment type="caution">
    <text evidence="1">The sequence shown here is derived from an EMBL/GenBank/DDBJ whole genome shotgun (WGS) entry which is preliminary data.</text>
</comment>
<sequence>MDAGLDDLRRAIADRLHVRFVYEGQPRVVQPAALGSHVITDAITLRGYQTGGRSNSRPPPFWTMFTLDRIVDLEVAGDAFVDDPPGYADGDGRLVSVIAQL</sequence>
<evidence type="ECO:0000313" key="1">
    <source>
        <dbReference type="EMBL" id="REK72106.1"/>
    </source>
</evidence>
<dbReference type="OrthoDB" id="1493123at2"/>
<dbReference type="PROSITE" id="PS52050">
    <property type="entry name" value="WYL"/>
    <property type="match status" value="1"/>
</dbReference>
<dbReference type="AlphaFoldDB" id="A0A371P9C4"/>
<dbReference type="Proteomes" id="UP000265581">
    <property type="component" value="Unassembled WGS sequence"/>
</dbReference>
<protein>
    <recommendedName>
        <fullName evidence="3">WYL domain-containing protein</fullName>
    </recommendedName>
</protein>
<evidence type="ECO:0000313" key="2">
    <source>
        <dbReference type="Proteomes" id="UP000265581"/>
    </source>
</evidence>
<keyword evidence="2" id="KW-1185">Reference proteome</keyword>
<dbReference type="EMBL" id="QUBR01000001">
    <property type="protein sequence ID" value="REK72106.1"/>
    <property type="molecule type" value="Genomic_DNA"/>
</dbReference>
<organism evidence="1 2">
    <name type="scientific">Aeromicrobium endophyticum</name>
    <dbReference type="NCBI Taxonomy" id="2292704"/>
    <lineage>
        <taxon>Bacteria</taxon>
        <taxon>Bacillati</taxon>
        <taxon>Actinomycetota</taxon>
        <taxon>Actinomycetes</taxon>
        <taxon>Propionibacteriales</taxon>
        <taxon>Nocardioidaceae</taxon>
        <taxon>Aeromicrobium</taxon>
    </lineage>
</organism>
<gene>
    <name evidence="1" type="ORF">DX116_00155</name>
</gene>
<name>A0A371P9C4_9ACTN</name>
<dbReference type="RefSeq" id="WP_119702241.1">
    <property type="nucleotide sequence ID" value="NZ_JBHSOI010000001.1"/>
</dbReference>
<evidence type="ECO:0008006" key="3">
    <source>
        <dbReference type="Google" id="ProtNLM"/>
    </source>
</evidence>
<reference evidence="1 2" key="1">
    <citation type="submission" date="2018-08" db="EMBL/GenBank/DDBJ databases">
        <title>Aeromicrobium sp. M2KJ-4, whole genome shotgun sequence.</title>
        <authorList>
            <person name="Tuo L."/>
        </authorList>
    </citation>
    <scope>NUCLEOTIDE SEQUENCE [LARGE SCALE GENOMIC DNA]</scope>
    <source>
        <strain evidence="1 2">M2KJ-4</strain>
    </source>
</reference>
<proteinExistence type="predicted"/>
<accession>A0A371P9C4</accession>